<evidence type="ECO:0000259" key="2">
    <source>
        <dbReference type="PROSITE" id="PS50943"/>
    </source>
</evidence>
<dbReference type="NCBIfam" id="TIGR02607">
    <property type="entry name" value="antidote_HigA"/>
    <property type="match status" value="1"/>
</dbReference>
<evidence type="ECO:0000313" key="4">
    <source>
        <dbReference type="Proteomes" id="UP000261875"/>
    </source>
</evidence>
<dbReference type="PANTHER" id="PTHR36924">
    <property type="entry name" value="ANTITOXIN HIGA-1"/>
    <property type="match status" value="1"/>
</dbReference>
<dbReference type="AlphaFoldDB" id="A0A2U8I900"/>
<dbReference type="Pfam" id="PF01381">
    <property type="entry name" value="HTH_3"/>
    <property type="match status" value="1"/>
</dbReference>
<evidence type="ECO:0000256" key="1">
    <source>
        <dbReference type="ARBA" id="ARBA00023125"/>
    </source>
</evidence>
<name>A0A2U8I900_9GAMM</name>
<evidence type="ECO:0000313" key="3">
    <source>
        <dbReference type="EMBL" id="AWK15656.1"/>
    </source>
</evidence>
<dbReference type="Gene3D" id="1.10.260.40">
    <property type="entry name" value="lambda repressor-like DNA-binding domains"/>
    <property type="match status" value="1"/>
</dbReference>
<reference evidence="3 4" key="1">
    <citation type="submission" date="2017-05" db="EMBL/GenBank/DDBJ databases">
        <title>Genome sequence of Candidatus Fukatsuia symbiotica and Candidatus Hamiltonella defensa from Acyrthosiphon pisum strain 5D.</title>
        <authorList>
            <person name="Patel V.A."/>
            <person name="Chevignon G."/>
            <person name="Russell J.A."/>
            <person name="Oliver K.M."/>
        </authorList>
    </citation>
    <scope>NUCLEOTIDE SEQUENCE [LARGE SCALE GENOMIC DNA]</scope>
    <source>
        <strain evidence="3 4">5D</strain>
        <plasmid evidence="3 4">p5D_Fsymbiotica-2</plasmid>
    </source>
</reference>
<keyword evidence="3" id="KW-0614">Plasmid</keyword>
<organism evidence="3 4">
    <name type="scientific">Candidatus Fukatsuia symbiotica</name>
    <dbReference type="NCBI Taxonomy" id="1878942"/>
    <lineage>
        <taxon>Bacteria</taxon>
        <taxon>Pseudomonadati</taxon>
        <taxon>Pseudomonadota</taxon>
        <taxon>Gammaproteobacteria</taxon>
        <taxon>Enterobacterales</taxon>
        <taxon>Yersiniaceae</taxon>
        <taxon>Candidatus Fukatsuia</taxon>
    </lineage>
</organism>
<dbReference type="PANTHER" id="PTHR36924:SF1">
    <property type="entry name" value="ANTITOXIN HIGA-1"/>
    <property type="match status" value="1"/>
</dbReference>
<keyword evidence="4" id="KW-1185">Reference proteome</keyword>
<accession>A0A2U8I900</accession>
<dbReference type="InterPro" id="IPR013430">
    <property type="entry name" value="Toxin_antidote_HigA"/>
</dbReference>
<dbReference type="GO" id="GO:0003677">
    <property type="term" value="F:DNA binding"/>
    <property type="evidence" value="ECO:0007669"/>
    <property type="project" value="UniProtKB-KW"/>
</dbReference>
<dbReference type="SMART" id="SM00530">
    <property type="entry name" value="HTH_XRE"/>
    <property type="match status" value="1"/>
</dbReference>
<keyword evidence="1" id="KW-0238">DNA-binding</keyword>
<dbReference type="CDD" id="cd00093">
    <property type="entry name" value="HTH_XRE"/>
    <property type="match status" value="1"/>
</dbReference>
<sequence length="109" mass="12559">MLDTTTREPTTVGEILQEEFLTSLGIGQEELADIMGVTRATVNRLCKGRRRLTVEEATLFSQLFETTPEFWLNLQAAHDRWEAREALQKKKHPPIRPIMEMLGRRISHA</sequence>
<gene>
    <name evidence="3" type="primary">higA</name>
    <name evidence="3" type="ORF">CCS41_14700</name>
</gene>
<proteinExistence type="predicted"/>
<dbReference type="InterPro" id="IPR010982">
    <property type="entry name" value="Lambda_DNA-bd_dom_sf"/>
</dbReference>
<dbReference type="Proteomes" id="UP000261875">
    <property type="component" value="Plasmid p5D_Fsymbiotica-2"/>
</dbReference>
<geneLocation type="plasmid" evidence="3 4">
    <name>p5D_Fsymbiotica-2</name>
</geneLocation>
<dbReference type="OrthoDB" id="9793869at2"/>
<dbReference type="SUPFAM" id="SSF47413">
    <property type="entry name" value="lambda repressor-like DNA-binding domains"/>
    <property type="match status" value="1"/>
</dbReference>
<feature type="domain" description="HTH cro/C1-type" evidence="2">
    <location>
        <begin position="23"/>
        <end position="71"/>
    </location>
</feature>
<dbReference type="PROSITE" id="PS50943">
    <property type="entry name" value="HTH_CROC1"/>
    <property type="match status" value="1"/>
</dbReference>
<dbReference type="InterPro" id="IPR001387">
    <property type="entry name" value="Cro/C1-type_HTH"/>
</dbReference>
<dbReference type="KEGG" id="fsm:CCS41_14700"/>
<dbReference type="RefSeq" id="WP_119797956.1">
    <property type="nucleotide sequence ID" value="NZ_CP021661.1"/>
</dbReference>
<dbReference type="EMBL" id="CP021661">
    <property type="protein sequence ID" value="AWK15656.1"/>
    <property type="molecule type" value="Genomic_DNA"/>
</dbReference>
<protein>
    <submittedName>
        <fullName evidence="3">Addiction module antidote protein, HigA family</fullName>
    </submittedName>
</protein>